<feature type="domain" description="Schlafen AlbA-2" evidence="2">
    <location>
        <begin position="605"/>
        <end position="735"/>
    </location>
</feature>
<dbReference type="RefSeq" id="WP_147848330.1">
    <property type="nucleotide sequence ID" value="NZ_VDUZ01000020.1"/>
</dbReference>
<accession>A0A5C8PKB9</accession>
<dbReference type="PANTHER" id="PTHR37292:SF2">
    <property type="entry name" value="DUF262 DOMAIN-CONTAINING PROTEIN"/>
    <property type="match status" value="1"/>
</dbReference>
<comment type="caution">
    <text evidence="3">The sequence shown here is derived from an EMBL/GenBank/DDBJ whole genome shotgun (WGS) entry which is preliminary data.</text>
</comment>
<dbReference type="PANTHER" id="PTHR37292">
    <property type="entry name" value="VNG6097C"/>
    <property type="match status" value="1"/>
</dbReference>
<evidence type="ECO:0000313" key="4">
    <source>
        <dbReference type="Proteomes" id="UP000321638"/>
    </source>
</evidence>
<dbReference type="InterPro" id="IPR007421">
    <property type="entry name" value="Schlafen_AlbA_2_dom"/>
</dbReference>
<dbReference type="OrthoDB" id="9798761at2"/>
<dbReference type="AlphaFoldDB" id="A0A5C8PKB9"/>
<keyword evidence="4" id="KW-1185">Reference proteome</keyword>
<dbReference type="Pfam" id="PF03235">
    <property type="entry name" value="GmrSD_N"/>
    <property type="match status" value="1"/>
</dbReference>
<evidence type="ECO:0000259" key="2">
    <source>
        <dbReference type="Pfam" id="PF04326"/>
    </source>
</evidence>
<organism evidence="3 4">
    <name type="scientific">Vineibacter terrae</name>
    <dbReference type="NCBI Taxonomy" id="2586908"/>
    <lineage>
        <taxon>Bacteria</taxon>
        <taxon>Pseudomonadati</taxon>
        <taxon>Pseudomonadota</taxon>
        <taxon>Alphaproteobacteria</taxon>
        <taxon>Hyphomicrobiales</taxon>
        <taxon>Vineibacter</taxon>
    </lineage>
</organism>
<dbReference type="Pfam" id="PF04326">
    <property type="entry name" value="SLFN_AlbA_2"/>
    <property type="match status" value="1"/>
</dbReference>
<dbReference type="EMBL" id="VDUZ01000020">
    <property type="protein sequence ID" value="TXL74084.1"/>
    <property type="molecule type" value="Genomic_DNA"/>
</dbReference>
<evidence type="ECO:0000313" key="3">
    <source>
        <dbReference type="EMBL" id="TXL74084.1"/>
    </source>
</evidence>
<dbReference type="Proteomes" id="UP000321638">
    <property type="component" value="Unassembled WGS sequence"/>
</dbReference>
<dbReference type="InterPro" id="IPR004919">
    <property type="entry name" value="GmrSD_N"/>
</dbReference>
<feature type="domain" description="GmrSD restriction endonucleases N-terminal" evidence="1">
    <location>
        <begin position="16"/>
        <end position="226"/>
    </location>
</feature>
<evidence type="ECO:0000259" key="1">
    <source>
        <dbReference type="Pfam" id="PF03235"/>
    </source>
</evidence>
<name>A0A5C8PKB9_9HYPH</name>
<proteinExistence type="predicted"/>
<reference evidence="3 4" key="1">
    <citation type="submission" date="2019-06" db="EMBL/GenBank/DDBJ databases">
        <title>New taxonomy in bacterial strain CC-CFT640, isolated from vineyard.</title>
        <authorList>
            <person name="Lin S.-Y."/>
            <person name="Tsai C.-F."/>
            <person name="Young C.-C."/>
        </authorList>
    </citation>
    <scope>NUCLEOTIDE SEQUENCE [LARGE SCALE GENOMIC DNA]</scope>
    <source>
        <strain evidence="3 4">CC-CFT640</strain>
    </source>
</reference>
<protein>
    <submittedName>
        <fullName evidence="3">DUF262 domain-containing protein</fullName>
    </submittedName>
</protein>
<dbReference type="Gene3D" id="3.30.950.30">
    <property type="entry name" value="Schlafen, AAA domain"/>
    <property type="match status" value="1"/>
</dbReference>
<sequence>MSQTVFTKVDFTLGALMDSIQLGSVGLPDIQRPFVWKNAKVRNLFDSMYRGFPVGYLLFWENANVDGSKTIGTDGKQKVPQMLIVDGQQRLTSLYAVIKGVPVVRENYDSELIEIAFNPLLERFEVSDAAIRKDKSFISNISILWSKNVDLFELVDEYLDGLKTVRDITPEERTRIRKAFTKLQNLLNFPFTTLALSAGIDEEQVSEVFVRINSEGKTLNQADFILTLMSVFWDEGRAQLEDFCRQARKPGMGPSPFNHFIQPDPDQLLRVCVGLGFRRARLQYVYSILRGKDLDSGQFSAERRERQFEVLKQAQSRVLNLTYWHDFLKAILLAGFRSDRMISSKNNLLFAYILYLLGRTEYGVAEPKLRQLIAQWFFMTALTGRYSSSPESKMEFDLARLRVVNDADVFVSVLEDICGATLTNDYWSITLPSDLATAAANSPSMFAYFAALNLHDARVLFSRLKVAELMDPATRSNRSALERHHLFPKAHLRSLGIVDLRDVNQIANFTMIEWGDDSDISDAAPSAYLPVLRERVNGKDLARLYYWHALPESWEAMTYHDFLRKRRELMAGVIRDAYKRLAGELPTEAGKVAVPPVESFVKDGEGVTIEFKSTLRTNLHTGDKDPKMELAVLKTIAAFLNTQGGTLVVGVADDGNPVGIDADKFPNEDRMNLHLTNLVKERIGSPSMLYVHPRFDDYQDTRVMVVECLPGRVPVFVRDGSVERFYIRTGAATSELSPSQTQNFVAQRFAA</sequence>
<dbReference type="InterPro" id="IPR038461">
    <property type="entry name" value="Schlafen_AlbA_2_dom_sf"/>
</dbReference>
<gene>
    <name evidence="3" type="ORF">FHP25_17910</name>
</gene>